<gene>
    <name evidence="2" type="ORF">MYCIT1_LOCUS15526</name>
</gene>
<sequence>MFTPTTPVRQQPPHMGTASQWTGTTIRPTSSFSRDVFASPISPSAGRSLIPNAKPAIPSLGNDETARALTQTTHLYAKDAQGLRKYQTDFAAWQTGNKDVLTFPFTPGTLPPGSRECYRCGLRDPPHGAGSCAVPLPLPIIESNIRRWVHSVVFPPRQMGAVPINAIFGELDANEPIDFGEQEENEEQGNGGEHTLDHSARRRREVFTRDTNSEIRFVLGQPSNTRVLEYRAPLPSAILSIGSDPDTAVEPFYQRIRLANDNGSTVRLTAQIDNGAMRNCISAERWTQYGQCLGRLAQSKTVLKVASGERITPKGRWWGQVSVGGVTTGAWFEVFQGGGAFDVILGKPWLHSVRAIHNYGNDEIRITAAGRETTLQNEPKDIPHDAQPPRPPPEQPLPPPTRTAPKRTHHNGNDMKEQSSATREDDMVNDELTRVLQIQSSRRGAETRYAKQRQMRRNGGQGEEKQS</sequence>
<feature type="compositionally biased region" description="Basic and acidic residues" evidence="1">
    <location>
        <begin position="411"/>
        <end position="426"/>
    </location>
</feature>
<evidence type="ECO:0000256" key="1">
    <source>
        <dbReference type="SAM" id="MobiDB-lite"/>
    </source>
</evidence>
<accession>A0AAD2H7A2</accession>
<keyword evidence="3" id="KW-1185">Reference proteome</keyword>
<protein>
    <submittedName>
        <fullName evidence="2">Uncharacterized protein</fullName>
    </submittedName>
</protein>
<evidence type="ECO:0000313" key="2">
    <source>
        <dbReference type="EMBL" id="CAK5270808.1"/>
    </source>
</evidence>
<organism evidence="2 3">
    <name type="scientific">Mycena citricolor</name>
    <dbReference type="NCBI Taxonomy" id="2018698"/>
    <lineage>
        <taxon>Eukaryota</taxon>
        <taxon>Fungi</taxon>
        <taxon>Dikarya</taxon>
        <taxon>Basidiomycota</taxon>
        <taxon>Agaricomycotina</taxon>
        <taxon>Agaricomycetes</taxon>
        <taxon>Agaricomycetidae</taxon>
        <taxon>Agaricales</taxon>
        <taxon>Marasmiineae</taxon>
        <taxon>Mycenaceae</taxon>
        <taxon>Mycena</taxon>
    </lineage>
</organism>
<dbReference type="InterPro" id="IPR021109">
    <property type="entry name" value="Peptidase_aspartic_dom_sf"/>
</dbReference>
<dbReference type="Proteomes" id="UP001295794">
    <property type="component" value="Unassembled WGS sequence"/>
</dbReference>
<feature type="region of interest" description="Disordered" evidence="1">
    <location>
        <begin position="182"/>
        <end position="201"/>
    </location>
</feature>
<feature type="region of interest" description="Disordered" evidence="1">
    <location>
        <begin position="1"/>
        <end position="27"/>
    </location>
</feature>
<feature type="compositionally biased region" description="Pro residues" evidence="1">
    <location>
        <begin position="386"/>
        <end position="402"/>
    </location>
</feature>
<evidence type="ECO:0000313" key="3">
    <source>
        <dbReference type="Proteomes" id="UP001295794"/>
    </source>
</evidence>
<dbReference type="EMBL" id="CAVNYO010000169">
    <property type="protein sequence ID" value="CAK5270808.1"/>
    <property type="molecule type" value="Genomic_DNA"/>
</dbReference>
<dbReference type="AlphaFoldDB" id="A0AAD2H7A2"/>
<feature type="region of interest" description="Disordered" evidence="1">
    <location>
        <begin position="376"/>
        <end position="467"/>
    </location>
</feature>
<comment type="caution">
    <text evidence="2">The sequence shown here is derived from an EMBL/GenBank/DDBJ whole genome shotgun (WGS) entry which is preliminary data.</text>
</comment>
<reference evidence="2" key="1">
    <citation type="submission" date="2023-11" db="EMBL/GenBank/DDBJ databases">
        <authorList>
            <person name="De Vega J J."/>
            <person name="De Vega J J."/>
        </authorList>
    </citation>
    <scope>NUCLEOTIDE SEQUENCE</scope>
</reference>
<feature type="compositionally biased region" description="Polar residues" evidence="1">
    <location>
        <begin position="17"/>
        <end position="27"/>
    </location>
</feature>
<proteinExistence type="predicted"/>
<dbReference type="CDD" id="cd00303">
    <property type="entry name" value="retropepsin_like"/>
    <property type="match status" value="1"/>
</dbReference>
<name>A0AAD2H7A2_9AGAR</name>
<dbReference type="Gene3D" id="2.40.70.10">
    <property type="entry name" value="Acid Proteases"/>
    <property type="match status" value="1"/>
</dbReference>